<dbReference type="Proteomes" id="UP000271162">
    <property type="component" value="Unassembled WGS sequence"/>
</dbReference>
<evidence type="ECO:0000313" key="6">
    <source>
        <dbReference type="WBParaSite" id="NBR_0000610101-mRNA-1"/>
    </source>
</evidence>
<dbReference type="STRING" id="27835.A0A0N4XTX4"/>
<gene>
    <name evidence="4" type="ORF">NBR_LOCUS6102</name>
</gene>
<keyword evidence="2" id="KW-0812">Transmembrane</keyword>
<evidence type="ECO:0000259" key="3">
    <source>
        <dbReference type="Pfam" id="PF02932"/>
    </source>
</evidence>
<keyword evidence="5" id="KW-1185">Reference proteome</keyword>
<organism evidence="6">
    <name type="scientific">Nippostrongylus brasiliensis</name>
    <name type="common">Rat hookworm</name>
    <dbReference type="NCBI Taxonomy" id="27835"/>
    <lineage>
        <taxon>Eukaryota</taxon>
        <taxon>Metazoa</taxon>
        <taxon>Ecdysozoa</taxon>
        <taxon>Nematoda</taxon>
        <taxon>Chromadorea</taxon>
        <taxon>Rhabditida</taxon>
        <taxon>Rhabditina</taxon>
        <taxon>Rhabditomorpha</taxon>
        <taxon>Strongyloidea</taxon>
        <taxon>Heligmosomidae</taxon>
        <taxon>Nippostrongylus</taxon>
    </lineage>
</organism>
<sequence length="185" mass="21474">MALPEVSYMKAIDVWMGACMMFVFGVMIEFTIVNYAQRQVYDPLPGKNSKGSPTAHQMSPRGNHKMDSDLELRREAINDLWKEKPFDKAERLANWSDDGSQTSLRKRASLVWSRAVRKVEETNLSNSGKQSGQKWMLTVKQMQKAKKEASRCRAKQIDQASRWVFPLSFIAFNAFYWSYYLHFKS</sequence>
<reference evidence="6" key="1">
    <citation type="submission" date="2017-02" db="UniProtKB">
        <authorList>
            <consortium name="WormBaseParasite"/>
        </authorList>
    </citation>
    <scope>IDENTIFICATION</scope>
</reference>
<evidence type="ECO:0000256" key="2">
    <source>
        <dbReference type="SAM" id="Phobius"/>
    </source>
</evidence>
<dbReference type="AlphaFoldDB" id="A0A0N4XTX4"/>
<dbReference type="Gene3D" id="1.20.58.390">
    <property type="entry name" value="Neurotransmitter-gated ion-channel transmembrane domain"/>
    <property type="match status" value="1"/>
</dbReference>
<feature type="transmembrane region" description="Helical" evidence="2">
    <location>
        <begin position="163"/>
        <end position="180"/>
    </location>
</feature>
<keyword evidence="2" id="KW-1133">Transmembrane helix</keyword>
<feature type="transmembrane region" description="Helical" evidence="2">
    <location>
        <begin position="14"/>
        <end position="36"/>
    </location>
</feature>
<evidence type="ECO:0000256" key="1">
    <source>
        <dbReference type="SAM" id="MobiDB-lite"/>
    </source>
</evidence>
<dbReference type="InterPro" id="IPR038050">
    <property type="entry name" value="Neuro_actylchol_rec"/>
</dbReference>
<evidence type="ECO:0000313" key="4">
    <source>
        <dbReference type="EMBL" id="VDL69691.1"/>
    </source>
</evidence>
<dbReference type="GO" id="GO:0005230">
    <property type="term" value="F:extracellular ligand-gated monoatomic ion channel activity"/>
    <property type="evidence" value="ECO:0007669"/>
    <property type="project" value="UniProtKB-ARBA"/>
</dbReference>
<accession>A0A0N4XTX4</accession>
<dbReference type="InterPro" id="IPR036719">
    <property type="entry name" value="Neuro-gated_channel_TM_sf"/>
</dbReference>
<dbReference type="SUPFAM" id="SSF90112">
    <property type="entry name" value="Neurotransmitter-gated ion-channel transmembrane pore"/>
    <property type="match status" value="1"/>
</dbReference>
<feature type="domain" description="Neurotransmitter-gated ion-channel transmembrane" evidence="3">
    <location>
        <begin position="2"/>
        <end position="177"/>
    </location>
</feature>
<dbReference type="Pfam" id="PF02932">
    <property type="entry name" value="Neur_chan_memb"/>
    <property type="match status" value="1"/>
</dbReference>
<reference evidence="4 5" key="2">
    <citation type="submission" date="2018-11" db="EMBL/GenBank/DDBJ databases">
        <authorList>
            <consortium name="Pathogen Informatics"/>
        </authorList>
    </citation>
    <scope>NUCLEOTIDE SEQUENCE [LARGE SCALE GENOMIC DNA]</scope>
</reference>
<dbReference type="WBParaSite" id="NBR_0000610101-mRNA-1">
    <property type="protein sequence ID" value="NBR_0000610101-mRNA-1"/>
    <property type="gene ID" value="NBR_0000610101"/>
</dbReference>
<feature type="region of interest" description="Disordered" evidence="1">
    <location>
        <begin position="44"/>
        <end position="68"/>
    </location>
</feature>
<evidence type="ECO:0000313" key="5">
    <source>
        <dbReference type="Proteomes" id="UP000271162"/>
    </source>
</evidence>
<dbReference type="GO" id="GO:0016020">
    <property type="term" value="C:membrane"/>
    <property type="evidence" value="ECO:0007669"/>
    <property type="project" value="InterPro"/>
</dbReference>
<name>A0A0N4XTX4_NIPBR</name>
<dbReference type="GO" id="GO:0004888">
    <property type="term" value="F:transmembrane signaling receptor activity"/>
    <property type="evidence" value="ECO:0007669"/>
    <property type="project" value="InterPro"/>
</dbReference>
<dbReference type="EMBL" id="UYSL01019776">
    <property type="protein sequence ID" value="VDL69691.1"/>
    <property type="molecule type" value="Genomic_DNA"/>
</dbReference>
<protein>
    <submittedName>
        <fullName evidence="6">Neur_chan_memb domain-containing protein</fullName>
    </submittedName>
</protein>
<keyword evidence="2" id="KW-0472">Membrane</keyword>
<proteinExistence type="predicted"/>
<dbReference type="InterPro" id="IPR006028">
    <property type="entry name" value="GABAA/Glycine_rcpt"/>
</dbReference>
<dbReference type="PRINTS" id="PR00253">
    <property type="entry name" value="GABAARECEPTR"/>
</dbReference>
<dbReference type="InterPro" id="IPR006029">
    <property type="entry name" value="Neurotrans-gated_channel_TM"/>
</dbReference>